<reference evidence="1 2" key="1">
    <citation type="journal article" date="2014" name="Genome Announc.">
        <title>Draft Genome Sequences of Three Alkaliphilic Bacillus Strains, Bacillus wakoensis JCM 9140T, Bacillus akibai JCM 9157T, and Bacillus hemicellulosilyticus JCM 9152T.</title>
        <authorList>
            <person name="Yuki M."/>
            <person name="Oshima K."/>
            <person name="Suda W."/>
            <person name="Oshida Y."/>
            <person name="Kitamura K."/>
            <person name="Iida T."/>
            <person name="Hattori M."/>
            <person name="Ohkuma M."/>
        </authorList>
    </citation>
    <scope>NUCLEOTIDE SEQUENCE [LARGE SCALE GENOMIC DNA]</scope>
    <source>
        <strain evidence="1 2">JCM 9157</strain>
    </source>
</reference>
<evidence type="ECO:0000313" key="2">
    <source>
        <dbReference type="Proteomes" id="UP000018896"/>
    </source>
</evidence>
<dbReference type="OrthoDB" id="2615630at2"/>
<comment type="caution">
    <text evidence="1">The sequence shown here is derived from an EMBL/GenBank/DDBJ whole genome shotgun (WGS) entry which is preliminary data.</text>
</comment>
<proteinExistence type="predicted"/>
<dbReference type="RefSeq" id="WP_035668280.1">
    <property type="nucleotide sequence ID" value="NZ_BAUV01000077.1"/>
</dbReference>
<protein>
    <submittedName>
        <fullName evidence="1">Uncharacterized protein</fullName>
    </submittedName>
</protein>
<dbReference type="EMBL" id="BAUV01000077">
    <property type="protein sequence ID" value="GAE37464.1"/>
    <property type="molecule type" value="Genomic_DNA"/>
</dbReference>
<evidence type="ECO:0000313" key="1">
    <source>
        <dbReference type="EMBL" id="GAE37464.1"/>
    </source>
</evidence>
<dbReference type="Proteomes" id="UP000018896">
    <property type="component" value="Unassembled WGS sequence"/>
</dbReference>
<organism evidence="1 2">
    <name type="scientific">Halalkalibacter akibai (strain ATCC 43226 / DSM 21942 / CIP 109018 / JCM 9157 / 1139)</name>
    <name type="common">Bacillus akibai</name>
    <dbReference type="NCBI Taxonomy" id="1236973"/>
    <lineage>
        <taxon>Bacteria</taxon>
        <taxon>Bacillati</taxon>
        <taxon>Bacillota</taxon>
        <taxon>Bacilli</taxon>
        <taxon>Bacillales</taxon>
        <taxon>Bacillaceae</taxon>
        <taxon>Halalkalibacter</taxon>
    </lineage>
</organism>
<dbReference type="PROSITE" id="PS51257">
    <property type="entry name" value="PROKAR_LIPOPROTEIN"/>
    <property type="match status" value="1"/>
</dbReference>
<gene>
    <name evidence="1" type="ORF">JCM9157_4766</name>
</gene>
<accession>W4R1Q8</accession>
<keyword evidence="2" id="KW-1185">Reference proteome</keyword>
<dbReference type="AlphaFoldDB" id="W4R1Q8"/>
<name>W4R1Q8_HALA3</name>
<sequence length="130" mass="15101">MKRTNVLFLGICFGFLILFAGCIQQPGIDMSKTLEEWREHFEGVEAVAASFDGENDIKLRVMVEDQLTEEEAVLLFNEILKSIVDYSSQPDVWKYYNGYFDIIRYDEGVIYEASKLIGKDLEVLSKHNYW</sequence>